<dbReference type="PANTHER" id="PTHR43353">
    <property type="entry name" value="SUCCINATE-SEMIALDEHYDE DEHYDROGENASE, MITOCHONDRIAL"/>
    <property type="match status" value="1"/>
</dbReference>
<reference evidence="4" key="1">
    <citation type="journal article" date="2019" name="Int. J. Syst. Evol. Microbiol.">
        <title>The Global Catalogue of Microorganisms (GCM) 10K type strain sequencing project: providing services to taxonomists for standard genome sequencing and annotation.</title>
        <authorList>
            <consortium name="The Broad Institute Genomics Platform"/>
            <consortium name="The Broad Institute Genome Sequencing Center for Infectious Disease"/>
            <person name="Wu L."/>
            <person name="Ma J."/>
        </authorList>
    </citation>
    <scope>NUCLEOTIDE SEQUENCE [LARGE SCALE GENOMIC DNA]</scope>
    <source>
        <strain evidence="4">JCM 4087</strain>
    </source>
</reference>
<dbReference type="InterPro" id="IPR016163">
    <property type="entry name" value="Ald_DH_C"/>
</dbReference>
<dbReference type="Gene3D" id="3.40.605.10">
    <property type="entry name" value="Aldehyde Dehydrogenase, Chain A, domain 1"/>
    <property type="match status" value="1"/>
</dbReference>
<organism evidence="3 4">
    <name type="scientific">Acidicapsa dinghuensis</name>
    <dbReference type="NCBI Taxonomy" id="2218256"/>
    <lineage>
        <taxon>Bacteria</taxon>
        <taxon>Pseudomonadati</taxon>
        <taxon>Acidobacteriota</taxon>
        <taxon>Terriglobia</taxon>
        <taxon>Terriglobales</taxon>
        <taxon>Acidobacteriaceae</taxon>
        <taxon>Acidicapsa</taxon>
    </lineage>
</organism>
<accession>A0ABW1EE90</accession>
<dbReference type="PANTHER" id="PTHR43353:SF3">
    <property type="entry name" value="ALDEHYDE DEHYDROGENASE-RELATED"/>
    <property type="match status" value="1"/>
</dbReference>
<dbReference type="InterPro" id="IPR050740">
    <property type="entry name" value="Aldehyde_DH_Superfamily"/>
</dbReference>
<dbReference type="InterPro" id="IPR016161">
    <property type="entry name" value="Ald_DH/histidinol_DH"/>
</dbReference>
<dbReference type="SUPFAM" id="SSF53720">
    <property type="entry name" value="ALDH-like"/>
    <property type="match status" value="1"/>
</dbReference>
<keyword evidence="1" id="KW-0560">Oxidoreductase</keyword>
<gene>
    <name evidence="3" type="ORF">ACFPT7_08365</name>
</gene>
<dbReference type="Gene3D" id="3.40.309.10">
    <property type="entry name" value="Aldehyde Dehydrogenase, Chain A, domain 2"/>
    <property type="match status" value="1"/>
</dbReference>
<name>A0ABW1EE90_9BACT</name>
<evidence type="ECO:0000313" key="4">
    <source>
        <dbReference type="Proteomes" id="UP001596091"/>
    </source>
</evidence>
<sequence>MSVARILIHGKWVEAEASSFFRANNPATGEALAMQFPVSKWEDCERALAAAAFAVKELHDIAPAKIAAFLEEYAAAIEAAADEIVKAANEETGLPASPRLKDVELPRTTNQLRQAAAAAREESWKQATIDTARNIRSSFAAIGPVVVFGPNNFPLAFNGISGGDFAAAIVAGNPVIAKAHPLHPNTTRLLAEQAQMAADATGMPKGLVQLLYHVSNEDGLKLVSDARVGAIGFTGSRNAGIHLKRAAEEAGKPIYLEMSSINPVIFLPGTLEENAEVLAKELADSCLAASGQFCTSPNLILLWNGQTSEKFISTVAAIFNERAPQPLLSQNAPHQLSSGTKAFIDGGAQLVTGGKNASGPGYRFTNTLLRTSGKDMLAKPHELQREVFGNVTMITTVSDEKELAAILEKMEGNLTGTIYSAKSGKDDAVYARIESTLRQKVGRLLNDKMPTGVAVSPAMNHGGPFPATSHPGFTSVGIPASISRFAMLQCYDGVREGRLPEILRDKIKNSETWRSIDGAWVRG</sequence>
<evidence type="ECO:0000256" key="1">
    <source>
        <dbReference type="ARBA" id="ARBA00023002"/>
    </source>
</evidence>
<proteinExistence type="predicted"/>
<dbReference type="InterPro" id="IPR015590">
    <property type="entry name" value="Aldehyde_DH_dom"/>
</dbReference>
<dbReference type="Proteomes" id="UP001596091">
    <property type="component" value="Unassembled WGS sequence"/>
</dbReference>
<feature type="domain" description="Aldehyde dehydrogenase" evidence="2">
    <location>
        <begin position="12"/>
        <end position="434"/>
    </location>
</feature>
<keyword evidence="4" id="KW-1185">Reference proteome</keyword>
<dbReference type="RefSeq" id="WP_263338747.1">
    <property type="nucleotide sequence ID" value="NZ_JAGSYH010000004.1"/>
</dbReference>
<dbReference type="InterPro" id="IPR016162">
    <property type="entry name" value="Ald_DH_N"/>
</dbReference>
<dbReference type="Pfam" id="PF00171">
    <property type="entry name" value="Aldedh"/>
    <property type="match status" value="1"/>
</dbReference>
<comment type="caution">
    <text evidence="3">The sequence shown here is derived from an EMBL/GenBank/DDBJ whole genome shotgun (WGS) entry which is preliminary data.</text>
</comment>
<evidence type="ECO:0000259" key="2">
    <source>
        <dbReference type="Pfam" id="PF00171"/>
    </source>
</evidence>
<evidence type="ECO:0000313" key="3">
    <source>
        <dbReference type="EMBL" id="MFC5862304.1"/>
    </source>
</evidence>
<dbReference type="EMBL" id="JBHSPH010000002">
    <property type="protein sequence ID" value="MFC5862304.1"/>
    <property type="molecule type" value="Genomic_DNA"/>
</dbReference>
<protein>
    <submittedName>
        <fullName evidence="3">Aldehyde dehydrogenase family protein</fullName>
    </submittedName>
</protein>